<dbReference type="Gene3D" id="1.20.5.1890">
    <property type="match status" value="1"/>
</dbReference>
<keyword evidence="2" id="KW-0945">Host-virus interaction</keyword>
<evidence type="ECO:0000256" key="2">
    <source>
        <dbReference type="ARBA" id="ARBA00022581"/>
    </source>
</evidence>
<keyword evidence="4" id="KW-0732">Signal</keyword>
<evidence type="ECO:0000256" key="13">
    <source>
        <dbReference type="ARBA" id="ARBA00023157"/>
    </source>
</evidence>
<keyword evidence="9" id="KW-0261">Viral envelope protein</keyword>
<dbReference type="InterPro" id="IPR035377">
    <property type="entry name" value="Glycoprot_B_PH1"/>
</dbReference>
<dbReference type="SUPFAM" id="SSF161008">
    <property type="entry name" value="Viral glycoprotein ectodomain-like"/>
    <property type="match status" value="1"/>
</dbReference>
<keyword evidence="1" id="KW-1032">Host cell membrane</keyword>
<sequence length="868" mass="98203">MVAWFGLWGFARLMATLALLCGRVALEESSATPSIPPTHKPAVHHEDNTTNPFLLFRVCGASPTGEIFRFPLEENCPNTEDKEHVEGILLIYKTNIVPYIFNVRKYRKLVTSTTIYKGWSQDAITNQYTSSFAMPLWESRLVDYNYECYNGIQVTENGHLTTYVDRDGYNESVRLVPADGLTSSIRRYHSQPELYVTPRNLLWSYTTRTTVNCEVIDMTARSQKPFEYFVTASGDSIETSPFYTNASRRVPVQVLNNYSVTDYGVGLGSGKNVTRFFATLNDFSISWKAATENSSYCPLVLWKGFPSAIQTKHEKSYHFIADAVTASFTNPLTDETSYFNTTYQCAWQDIEGEIQKRFDPVSKTHARNGSVQIYKTSGNLYVVWQPLVQLDLLAAHAKTINSTDNSTSPTTAPNTTTSTSSRRKRRDTGNTATNNSSSNNSSMEENLATSQVQFAYDQLRKSINRVLEQLSRVWCQNQYRASLMWYELSKINPTSVMSAIYGRPVSAKLVGDVVQISDCITVDQESVFVHRNLRVPGSKDLCYTRPVVGFKFVNGSELFVGQLGARNEILLSTNLVEVCQHSCEHYFQGGNHIYKYKNYEYVSTMNLTDVPTLHTMITLNLSLVENVDFQVIQLYSQKEKKLSNVFDIETMFREYNYYTQNLKGLRKDLDDSIHDGRDSFIQFLGDLVQDLGPVGDVIVNVASGVFSLFGSIVSGVISFLKNPFGGILAIALIVGGIIVLYLFITRSRTVYQAPIRMLYPEVDRAPQQNVQPIPEDQVRSILLAMHQFQQQQQQQQQQEEHTQRRSIFDTIRESTSNILRRRRGGGGYTRLRQRDSDGEGDYEDIQLRGPPPDYDDVGPSQDVAETGV</sequence>
<dbReference type="HAMAP" id="MF_04032">
    <property type="entry name" value="HSV_GB"/>
    <property type="match status" value="1"/>
</dbReference>
<keyword evidence="3 17" id="KW-0812">Transmembrane</keyword>
<keyword evidence="6" id="KW-1040">Host Golgi apparatus</keyword>
<feature type="domain" description="Herpesvirus glycoprotein B ectodomain C-terminal" evidence="18">
    <location>
        <begin position="447"/>
        <end position="665"/>
    </location>
</feature>
<dbReference type="GO" id="GO:0019062">
    <property type="term" value="P:virion attachment to host cell"/>
    <property type="evidence" value="ECO:0007669"/>
    <property type="project" value="UniProtKB-KW"/>
</dbReference>
<dbReference type="Pfam" id="PF17416">
    <property type="entry name" value="Glycoprot_B_PH1"/>
    <property type="match status" value="1"/>
</dbReference>
<dbReference type="GO" id="GO:0046718">
    <property type="term" value="P:symbiont entry into host cell"/>
    <property type="evidence" value="ECO:0007669"/>
    <property type="project" value="UniProtKB-KW"/>
</dbReference>
<dbReference type="Gene3D" id="2.30.29.100">
    <property type="match status" value="2"/>
</dbReference>
<keyword evidence="12 17" id="KW-0472">Membrane</keyword>
<evidence type="ECO:0000256" key="4">
    <source>
        <dbReference type="ARBA" id="ARBA00022729"/>
    </source>
</evidence>
<evidence type="ECO:0000256" key="3">
    <source>
        <dbReference type="ARBA" id="ARBA00022692"/>
    </source>
</evidence>
<dbReference type="Gene3D" id="2.30.30.1230">
    <property type="match status" value="1"/>
</dbReference>
<accession>D1KRT4</accession>
<reference evidence="21" key="1">
    <citation type="journal article" date="2010" name="J. Vet. Diagn. Invest.">
        <title>Isolation and partial sequencing of Equid herpesvirus 5 from a horse in Iceland.</title>
        <authorList>
            <person name="Thorsteinsdottir L."/>
            <person name="Torfason E.G."/>
            <person name="Torsteinsdottir S."/>
            <person name="Svansson V."/>
        </authorList>
    </citation>
    <scope>NUCLEOTIDE SEQUENCE</scope>
    <source>
        <strain evidence="21">BB5-5</strain>
    </source>
</reference>
<evidence type="ECO:0000256" key="12">
    <source>
        <dbReference type="ARBA" id="ARBA00023136"/>
    </source>
</evidence>
<evidence type="ECO:0000256" key="8">
    <source>
        <dbReference type="ARBA" id="ARBA00022870"/>
    </source>
</evidence>
<keyword evidence="14" id="KW-0325">Glycoprotein</keyword>
<feature type="domain" description="Herpesvirus Glycoprotein B PH-like" evidence="20">
    <location>
        <begin position="299"/>
        <end position="393"/>
    </location>
</feature>
<dbReference type="InterPro" id="IPR035381">
    <property type="entry name" value="Glycoprot_B_PH2"/>
</dbReference>
<feature type="compositionally biased region" description="Low complexity" evidence="16">
    <location>
        <begin position="401"/>
        <end position="420"/>
    </location>
</feature>
<dbReference type="EMBL" id="GQ325592">
    <property type="protein sequence ID" value="ACY71878.1"/>
    <property type="molecule type" value="Genomic_DNA"/>
</dbReference>
<dbReference type="InterPro" id="IPR055341">
    <property type="entry name" value="Glycoprotein_B_ecto_C"/>
</dbReference>
<dbReference type="InterPro" id="IPR038631">
    <property type="entry name" value="Glycoprot_B_PH2_sf"/>
</dbReference>
<gene>
    <name evidence="21" type="primary">glyB</name>
</gene>
<evidence type="ECO:0000256" key="6">
    <source>
        <dbReference type="ARBA" id="ARBA00022812"/>
    </source>
</evidence>
<evidence type="ECO:0000256" key="16">
    <source>
        <dbReference type="SAM" id="MobiDB-lite"/>
    </source>
</evidence>
<dbReference type="GO" id="GO:0019031">
    <property type="term" value="C:viral envelope"/>
    <property type="evidence" value="ECO:0007669"/>
    <property type="project" value="UniProtKB-KW"/>
</dbReference>
<keyword evidence="10 17" id="KW-1133">Transmembrane helix</keyword>
<dbReference type="Gene3D" id="6.10.250.3280">
    <property type="match status" value="1"/>
</dbReference>
<keyword evidence="15" id="KW-1160">Virus entry into host cell</keyword>
<evidence type="ECO:0000256" key="14">
    <source>
        <dbReference type="ARBA" id="ARBA00023180"/>
    </source>
</evidence>
<evidence type="ECO:0000256" key="10">
    <source>
        <dbReference type="ARBA" id="ARBA00022989"/>
    </source>
</evidence>
<name>D1KRT4_9GAMA</name>
<dbReference type="Pfam" id="PF17417">
    <property type="entry name" value="Glycoprot_B_PH2"/>
    <property type="match status" value="1"/>
</dbReference>
<feature type="transmembrane region" description="Helical" evidence="17">
    <location>
        <begin position="727"/>
        <end position="744"/>
    </location>
</feature>
<feature type="domain" description="Herpesvirus Glycoprotein B PH-like" evidence="19">
    <location>
        <begin position="95"/>
        <end position="297"/>
    </location>
</feature>
<keyword evidence="8" id="KW-1043">Host membrane</keyword>
<evidence type="ECO:0000256" key="9">
    <source>
        <dbReference type="ARBA" id="ARBA00022879"/>
    </source>
</evidence>
<evidence type="ECO:0000256" key="15">
    <source>
        <dbReference type="ARBA" id="ARBA00023296"/>
    </source>
</evidence>
<evidence type="ECO:0000256" key="11">
    <source>
        <dbReference type="ARBA" id="ARBA00023046"/>
    </source>
</evidence>
<evidence type="ECO:0000313" key="21">
    <source>
        <dbReference type="EMBL" id="ACY71878.1"/>
    </source>
</evidence>
<keyword evidence="13" id="KW-1015">Disulfide bond</keyword>
<feature type="region of interest" description="Disordered" evidence="16">
    <location>
        <begin position="401"/>
        <end position="445"/>
    </location>
</feature>
<keyword evidence="7" id="KW-0946">Virion</keyword>
<organism evidence="21">
    <name type="scientific">Equid gammaherpesvirus 5</name>
    <dbReference type="NCBI Taxonomy" id="10371"/>
    <lineage>
        <taxon>Viruses</taxon>
        <taxon>Duplodnaviria</taxon>
        <taxon>Heunggongvirae</taxon>
        <taxon>Peploviricota</taxon>
        <taxon>Herviviricetes</taxon>
        <taxon>Herpesvirales</taxon>
        <taxon>Orthoherpesviridae</taxon>
        <taxon>Gammaherpesvirinae</taxon>
        <taxon>Percavirus</taxon>
        <taxon>Percavirus equidgamma5</taxon>
    </lineage>
</organism>
<dbReference type="Pfam" id="PF00606">
    <property type="entry name" value="Glycoprotein_B"/>
    <property type="match status" value="1"/>
</dbReference>
<evidence type="ECO:0000256" key="1">
    <source>
        <dbReference type="ARBA" id="ARBA00022511"/>
    </source>
</evidence>
<evidence type="ECO:0000259" key="18">
    <source>
        <dbReference type="Pfam" id="PF00606"/>
    </source>
</evidence>
<evidence type="ECO:0000259" key="20">
    <source>
        <dbReference type="Pfam" id="PF17417"/>
    </source>
</evidence>
<feature type="transmembrane region" description="Helical" evidence="17">
    <location>
        <begin position="697"/>
        <end position="720"/>
    </location>
</feature>
<evidence type="ECO:0000259" key="19">
    <source>
        <dbReference type="Pfam" id="PF17416"/>
    </source>
</evidence>
<protein>
    <submittedName>
        <fullName evidence="21">Glycoprotein B</fullName>
    </submittedName>
</protein>
<evidence type="ECO:0000256" key="5">
    <source>
        <dbReference type="ARBA" id="ARBA00022804"/>
    </source>
</evidence>
<dbReference type="InterPro" id="IPR000234">
    <property type="entry name" value="Herpes_Glycoprot_B"/>
</dbReference>
<feature type="region of interest" description="Disordered" evidence="16">
    <location>
        <begin position="821"/>
        <end position="868"/>
    </location>
</feature>
<keyword evidence="11" id="KW-1039">Host endosome</keyword>
<evidence type="ECO:0000256" key="7">
    <source>
        <dbReference type="ARBA" id="ARBA00022844"/>
    </source>
</evidence>
<evidence type="ECO:0000256" key="17">
    <source>
        <dbReference type="SAM" id="Phobius"/>
    </source>
</evidence>
<proteinExistence type="inferred from homology"/>
<keyword evidence="5" id="KW-1161">Viral attachment to host cell</keyword>